<accession>A0A3B0SI03</accession>
<dbReference type="Pfam" id="PF01381">
    <property type="entry name" value="HTH_3"/>
    <property type="match status" value="1"/>
</dbReference>
<keyword evidence="1" id="KW-1133">Transmembrane helix</keyword>
<dbReference type="EMBL" id="UOEJ01000156">
    <property type="protein sequence ID" value="VAW02042.1"/>
    <property type="molecule type" value="Genomic_DNA"/>
</dbReference>
<dbReference type="InterPro" id="IPR001387">
    <property type="entry name" value="Cro/C1-type_HTH"/>
</dbReference>
<dbReference type="SMART" id="SM00530">
    <property type="entry name" value="HTH_XRE"/>
    <property type="match status" value="1"/>
</dbReference>
<dbReference type="CDD" id="cd00093">
    <property type="entry name" value="HTH_XRE"/>
    <property type="match status" value="1"/>
</dbReference>
<dbReference type="SUPFAM" id="SSF47413">
    <property type="entry name" value="lambda repressor-like DNA-binding domains"/>
    <property type="match status" value="1"/>
</dbReference>
<sequence length="103" mass="11514">MEVNRETIKRLRVARSWSQQHLADACDVSLRTIQRVENMGVAAPETVMALSSTLEADQSALVVDPESRRPYFMPKTDLGVILLIFFTTFIGSVVGSLMTIWLS</sequence>
<name>A0A3B0SI03_9ZZZZ</name>
<gene>
    <name evidence="3" type="ORF">MNBD_ALPHA01-1830</name>
</gene>
<dbReference type="GO" id="GO:0003677">
    <property type="term" value="F:DNA binding"/>
    <property type="evidence" value="ECO:0007669"/>
    <property type="project" value="InterPro"/>
</dbReference>
<feature type="transmembrane region" description="Helical" evidence="1">
    <location>
        <begin position="78"/>
        <end position="102"/>
    </location>
</feature>
<dbReference type="Gene3D" id="1.10.260.40">
    <property type="entry name" value="lambda repressor-like DNA-binding domains"/>
    <property type="match status" value="1"/>
</dbReference>
<dbReference type="PROSITE" id="PS50943">
    <property type="entry name" value="HTH_CROC1"/>
    <property type="match status" value="1"/>
</dbReference>
<proteinExistence type="predicted"/>
<keyword evidence="1" id="KW-0472">Membrane</keyword>
<feature type="domain" description="HTH cro/C1-type" evidence="2">
    <location>
        <begin position="8"/>
        <end position="61"/>
    </location>
</feature>
<reference evidence="3" key="1">
    <citation type="submission" date="2018-06" db="EMBL/GenBank/DDBJ databases">
        <authorList>
            <person name="Zhirakovskaya E."/>
        </authorList>
    </citation>
    <scope>NUCLEOTIDE SEQUENCE</scope>
</reference>
<evidence type="ECO:0000256" key="1">
    <source>
        <dbReference type="SAM" id="Phobius"/>
    </source>
</evidence>
<evidence type="ECO:0000259" key="2">
    <source>
        <dbReference type="PROSITE" id="PS50943"/>
    </source>
</evidence>
<dbReference type="InterPro" id="IPR010982">
    <property type="entry name" value="Lambda_DNA-bd_dom_sf"/>
</dbReference>
<keyword evidence="1" id="KW-0812">Transmembrane</keyword>
<organism evidence="3">
    <name type="scientific">hydrothermal vent metagenome</name>
    <dbReference type="NCBI Taxonomy" id="652676"/>
    <lineage>
        <taxon>unclassified sequences</taxon>
        <taxon>metagenomes</taxon>
        <taxon>ecological metagenomes</taxon>
    </lineage>
</organism>
<protein>
    <submittedName>
        <fullName evidence="3">Transcriptional regulator, XRE family</fullName>
    </submittedName>
</protein>
<evidence type="ECO:0000313" key="3">
    <source>
        <dbReference type="EMBL" id="VAW02042.1"/>
    </source>
</evidence>
<dbReference type="AlphaFoldDB" id="A0A3B0SI03"/>